<dbReference type="EMBL" id="GL883010">
    <property type="protein sequence ID" value="EGG21693.1"/>
    <property type="molecule type" value="Genomic_DNA"/>
</dbReference>
<accession>F4PTM3</accession>
<dbReference type="Gene3D" id="3.40.140.10">
    <property type="entry name" value="Cytidine Deaminase, domain 2"/>
    <property type="match status" value="1"/>
</dbReference>
<sequence length="276" mass="29832">MIKMKLALFALVAVLCATLVSGCSNTPYKNEVSPVYYANNLTATELALHEGNMQKVIDYYLNGPTGAKSFFSALIVDAVTNEEICYGYNQGGKSMIYHGEIQAIMNCTTITGRNSWSGTYLYTTGESCPMCQAAIMWSGFDKVIYGSSIKTLYCENCMTQIALDSNVVNGQGFGLVQANNQTAWKPVQIIGGILSNITDTKVFRNYCNSTTSIFKATPYCNADFVGYNNTCAGTNSTCPPCENNATCPPCENAASFNANTMSFVLISFLAAIVIFA</sequence>
<dbReference type="Pfam" id="PF00383">
    <property type="entry name" value="dCMP_cyt_deam_1"/>
    <property type="match status" value="1"/>
</dbReference>
<dbReference type="GO" id="GO:0002100">
    <property type="term" value="P:tRNA wobble adenosine to inosine editing"/>
    <property type="evidence" value="ECO:0007669"/>
    <property type="project" value="TreeGrafter"/>
</dbReference>
<dbReference type="InterPro" id="IPR016193">
    <property type="entry name" value="Cytidine_deaminase-like"/>
</dbReference>
<gene>
    <name evidence="3" type="ORF">DFA_01579</name>
</gene>
<dbReference type="GeneID" id="14872639"/>
<keyword evidence="4" id="KW-1185">Reference proteome</keyword>
<dbReference type="GO" id="GO:0052717">
    <property type="term" value="F:tRNA-specific adenosine-34 deaminase activity"/>
    <property type="evidence" value="ECO:0007669"/>
    <property type="project" value="TreeGrafter"/>
</dbReference>
<feature type="signal peptide" evidence="1">
    <location>
        <begin position="1"/>
        <end position="22"/>
    </location>
</feature>
<dbReference type="OrthoDB" id="408702at2759"/>
<proteinExistence type="predicted"/>
<dbReference type="PANTHER" id="PTHR11079:SF203">
    <property type="entry name" value="CMP_DCMP-TYPE DEAMINASE DOMAIN-CONTAINING PROTEIN"/>
    <property type="match status" value="1"/>
</dbReference>
<evidence type="ECO:0000313" key="4">
    <source>
        <dbReference type="Proteomes" id="UP000007797"/>
    </source>
</evidence>
<dbReference type="RefSeq" id="XP_004359543.1">
    <property type="nucleotide sequence ID" value="XM_004359486.1"/>
</dbReference>
<organism evidence="3 4">
    <name type="scientific">Cavenderia fasciculata</name>
    <name type="common">Slime mold</name>
    <name type="synonym">Dictyostelium fasciculatum</name>
    <dbReference type="NCBI Taxonomy" id="261658"/>
    <lineage>
        <taxon>Eukaryota</taxon>
        <taxon>Amoebozoa</taxon>
        <taxon>Evosea</taxon>
        <taxon>Eumycetozoa</taxon>
        <taxon>Dictyostelia</taxon>
        <taxon>Acytosteliales</taxon>
        <taxon>Cavenderiaceae</taxon>
        <taxon>Cavenderia</taxon>
    </lineage>
</organism>
<feature type="chain" id="PRO_5003319580" evidence="1">
    <location>
        <begin position="23"/>
        <end position="276"/>
    </location>
</feature>
<dbReference type="AlphaFoldDB" id="F4PTM3"/>
<evidence type="ECO:0000259" key="2">
    <source>
        <dbReference type="PROSITE" id="PS51747"/>
    </source>
</evidence>
<dbReference type="PROSITE" id="PS51747">
    <property type="entry name" value="CYT_DCMP_DEAMINASES_2"/>
    <property type="match status" value="1"/>
</dbReference>
<dbReference type="SUPFAM" id="SSF53927">
    <property type="entry name" value="Cytidine deaminase-like"/>
    <property type="match status" value="1"/>
</dbReference>
<feature type="domain" description="CMP/dCMP-type deaminase" evidence="2">
    <location>
        <begin position="38"/>
        <end position="156"/>
    </location>
</feature>
<dbReference type="KEGG" id="dfa:DFA_01579"/>
<reference evidence="4" key="1">
    <citation type="journal article" date="2011" name="Genome Res.">
        <title>Phylogeny-wide analysis of social amoeba genomes highlights ancient origins for complex intercellular communication.</title>
        <authorList>
            <person name="Heidel A.J."/>
            <person name="Lawal H.M."/>
            <person name="Felder M."/>
            <person name="Schilde C."/>
            <person name="Helps N.R."/>
            <person name="Tunggal B."/>
            <person name="Rivero F."/>
            <person name="John U."/>
            <person name="Schleicher M."/>
            <person name="Eichinger L."/>
            <person name="Platzer M."/>
            <person name="Noegel A.A."/>
            <person name="Schaap P."/>
            <person name="Gloeckner G."/>
        </authorList>
    </citation>
    <scope>NUCLEOTIDE SEQUENCE [LARGE SCALE GENOMIC DNA]</scope>
    <source>
        <strain evidence="4">SH3</strain>
    </source>
</reference>
<dbReference type="CDD" id="cd01285">
    <property type="entry name" value="nucleoside_deaminase"/>
    <property type="match status" value="1"/>
</dbReference>
<dbReference type="PROSITE" id="PS51257">
    <property type="entry name" value="PROKAR_LIPOPROTEIN"/>
    <property type="match status" value="1"/>
</dbReference>
<evidence type="ECO:0000313" key="3">
    <source>
        <dbReference type="EMBL" id="EGG21693.1"/>
    </source>
</evidence>
<dbReference type="Proteomes" id="UP000007797">
    <property type="component" value="Unassembled WGS sequence"/>
</dbReference>
<dbReference type="PANTHER" id="PTHR11079">
    <property type="entry name" value="CYTOSINE DEAMINASE FAMILY MEMBER"/>
    <property type="match status" value="1"/>
</dbReference>
<keyword evidence="1" id="KW-0732">Signal</keyword>
<protein>
    <submittedName>
        <fullName evidence="3">CMP/dCMP deaminase</fullName>
    </submittedName>
</protein>
<evidence type="ECO:0000256" key="1">
    <source>
        <dbReference type="SAM" id="SignalP"/>
    </source>
</evidence>
<name>F4PTM3_CACFS</name>
<dbReference type="InterPro" id="IPR002125">
    <property type="entry name" value="CMP_dCMP_dom"/>
</dbReference>
<dbReference type="OMA" id="PPCENNA"/>